<sequence>MVFRDNSKFKPFLWSTYNGFCNISLGYFLTIWSTLSFNFIIIFQLLVLYQGKTITSLFYTKYPMLFSIYNLITCLYSITIIGMLLIRSRKLAIFCLLLIKIHLICVIVAIGILINLLNNDDSYLNYCIFNISDNFLLKTNEYTLWYPNIGDIDIWIQKCGLIYVENIKYCPKVIEDVSLHNNKLSKFIELCIDKFTLNKEIIQLSITVTLHLNFMLFNIALGYCLLKIVYSLYCIYSVGGSGWELQSAEQLLKYNESYSSDDNPIIPYRYTLNGKSFLRF</sequence>
<evidence type="ECO:0000313" key="2">
    <source>
        <dbReference type="EMBL" id="EEA07883.1"/>
    </source>
</evidence>
<dbReference type="OrthoDB" id="343406at2759"/>
<keyword evidence="1" id="KW-1133">Transmembrane helix</keyword>
<dbReference type="AlphaFoldDB" id="B6AI42"/>
<protein>
    <submittedName>
        <fullName evidence="2">Uncharacterized protein</fullName>
    </submittedName>
</protein>
<dbReference type="GeneID" id="6997275"/>
<feature type="transmembrane region" description="Helical" evidence="1">
    <location>
        <begin position="93"/>
        <end position="114"/>
    </location>
</feature>
<keyword evidence="3" id="KW-1185">Reference proteome</keyword>
<dbReference type="EMBL" id="DS989735">
    <property type="protein sequence ID" value="EEA07883.1"/>
    <property type="molecule type" value="Genomic_DNA"/>
</dbReference>
<gene>
    <name evidence="2" type="ORF">CMU_029580</name>
</gene>
<dbReference type="RefSeq" id="XP_002142232.1">
    <property type="nucleotide sequence ID" value="XM_002142196.1"/>
</dbReference>
<feature type="transmembrane region" description="Helical" evidence="1">
    <location>
        <begin position="20"/>
        <end position="46"/>
    </location>
</feature>
<feature type="transmembrane region" description="Helical" evidence="1">
    <location>
        <begin position="66"/>
        <end position="86"/>
    </location>
</feature>
<keyword evidence="1" id="KW-0472">Membrane</keyword>
<reference evidence="2" key="1">
    <citation type="submission" date="2008-06" db="EMBL/GenBank/DDBJ databases">
        <authorList>
            <person name="Lorenzi H."/>
            <person name="Inman J."/>
            <person name="Miller J."/>
            <person name="Schobel S."/>
            <person name="Amedeo P."/>
            <person name="Caler E.V."/>
            <person name="da Silva J."/>
        </authorList>
    </citation>
    <scope>NUCLEOTIDE SEQUENCE [LARGE SCALE GENOMIC DNA]</scope>
    <source>
        <strain evidence="2">RN66</strain>
    </source>
</reference>
<accession>B6AI42</accession>
<keyword evidence="1" id="KW-0812">Transmembrane</keyword>
<feature type="transmembrane region" description="Helical" evidence="1">
    <location>
        <begin position="214"/>
        <end position="236"/>
    </location>
</feature>
<evidence type="ECO:0000313" key="3">
    <source>
        <dbReference type="Proteomes" id="UP000001460"/>
    </source>
</evidence>
<name>B6AI42_CRYMR</name>
<evidence type="ECO:0000256" key="1">
    <source>
        <dbReference type="SAM" id="Phobius"/>
    </source>
</evidence>
<dbReference type="VEuPathDB" id="CryptoDB:CMU_029580"/>
<dbReference type="OMA" id="DIDIWIQ"/>
<proteinExistence type="predicted"/>
<organism evidence="2 3">
    <name type="scientific">Cryptosporidium muris (strain RN66)</name>
    <dbReference type="NCBI Taxonomy" id="441375"/>
    <lineage>
        <taxon>Eukaryota</taxon>
        <taxon>Sar</taxon>
        <taxon>Alveolata</taxon>
        <taxon>Apicomplexa</taxon>
        <taxon>Conoidasida</taxon>
        <taxon>Coccidia</taxon>
        <taxon>Eucoccidiorida</taxon>
        <taxon>Eimeriorina</taxon>
        <taxon>Cryptosporidiidae</taxon>
        <taxon>Cryptosporidium</taxon>
    </lineage>
</organism>
<dbReference type="Proteomes" id="UP000001460">
    <property type="component" value="Unassembled WGS sequence"/>
</dbReference>